<dbReference type="Proteomes" id="UP001165405">
    <property type="component" value="Unassembled WGS sequence"/>
</dbReference>
<gene>
    <name evidence="3" type="ORF">L1785_11255</name>
</gene>
<dbReference type="PANTHER" id="PTHR40758">
    <property type="entry name" value="CONSERVED PROTEIN"/>
    <property type="match status" value="1"/>
</dbReference>
<dbReference type="Pfam" id="PF11716">
    <property type="entry name" value="MDMPI_N"/>
    <property type="match status" value="1"/>
</dbReference>
<dbReference type="Pfam" id="PF07398">
    <property type="entry name" value="MDMPI_C"/>
    <property type="match status" value="1"/>
</dbReference>
<evidence type="ECO:0000313" key="4">
    <source>
        <dbReference type="Proteomes" id="UP001165405"/>
    </source>
</evidence>
<dbReference type="InterPro" id="IPR017517">
    <property type="entry name" value="Maleyloyr_isom"/>
</dbReference>
<reference evidence="3" key="1">
    <citation type="submission" date="2022-01" db="EMBL/GenBank/DDBJ databases">
        <title>Antribacter sp. nov., isolated from Guizhou of China.</title>
        <authorList>
            <person name="Chengliang C."/>
            <person name="Ya Z."/>
        </authorList>
    </citation>
    <scope>NUCLEOTIDE SEQUENCE</scope>
    <source>
        <strain evidence="3">KLBMP 9083</strain>
    </source>
</reference>
<comment type="caution">
    <text evidence="3">The sequence shown here is derived from an EMBL/GenBank/DDBJ whole genome shotgun (WGS) entry which is preliminary data.</text>
</comment>
<dbReference type="PANTHER" id="PTHR40758:SF1">
    <property type="entry name" value="CONSERVED PROTEIN"/>
    <property type="match status" value="1"/>
</dbReference>
<sequence length="256" mass="27728">MTTVETTPADGADPASIAYLPLLARLQGEFLAGIAEADLAAPVPACGRWKVRNLVEHLARIHHWAAAQARRTTETPLGRGPFDLETLYADCARELLETLTELGPHADASTLVGRGPASFWHRRQVHETLVHLHDLRAAAAGTPALGLADAEPQVWADGVDEIVTMFQPRQVRLGRMEPLRFPVLLLADDVPGARSWVLGFPEPDRAREVAPDVVVSGTSEALALVLWHRLTPEEAGLTVQGDRKDLAAALAERLTP</sequence>
<keyword evidence="4" id="KW-1185">Reference proteome</keyword>
<proteinExistence type="predicted"/>
<dbReference type="GO" id="GO:0016853">
    <property type="term" value="F:isomerase activity"/>
    <property type="evidence" value="ECO:0007669"/>
    <property type="project" value="UniProtKB-KW"/>
</dbReference>
<keyword evidence="3" id="KW-0413">Isomerase</keyword>
<dbReference type="GO" id="GO:0005886">
    <property type="term" value="C:plasma membrane"/>
    <property type="evidence" value="ECO:0007669"/>
    <property type="project" value="TreeGrafter"/>
</dbReference>
<organism evidence="3 4">
    <name type="scientific">Antribacter soli</name>
    <dbReference type="NCBI Taxonomy" id="2910976"/>
    <lineage>
        <taxon>Bacteria</taxon>
        <taxon>Bacillati</taxon>
        <taxon>Actinomycetota</taxon>
        <taxon>Actinomycetes</taxon>
        <taxon>Micrococcales</taxon>
        <taxon>Promicromonosporaceae</taxon>
        <taxon>Antribacter</taxon>
    </lineage>
</organism>
<dbReference type="InterPro" id="IPR024344">
    <property type="entry name" value="MDMPI_metal-binding"/>
</dbReference>
<dbReference type="AlphaFoldDB" id="A0AA41UBY2"/>
<dbReference type="InterPro" id="IPR010872">
    <property type="entry name" value="MDMPI_C-term_domain"/>
</dbReference>
<dbReference type="SUPFAM" id="SSF109854">
    <property type="entry name" value="DinB/YfiT-like putative metalloenzymes"/>
    <property type="match status" value="1"/>
</dbReference>
<name>A0AA41UBY2_9MICO</name>
<feature type="domain" description="Mycothiol-dependent maleylpyruvate isomerase metal-binding" evidence="2">
    <location>
        <begin position="29"/>
        <end position="136"/>
    </location>
</feature>
<evidence type="ECO:0000313" key="3">
    <source>
        <dbReference type="EMBL" id="MCF4121559.1"/>
    </source>
</evidence>
<evidence type="ECO:0000259" key="2">
    <source>
        <dbReference type="Pfam" id="PF11716"/>
    </source>
</evidence>
<feature type="domain" description="MDMPI C-terminal" evidence="1">
    <location>
        <begin position="156"/>
        <end position="247"/>
    </location>
</feature>
<accession>A0AA41UBY2</accession>
<evidence type="ECO:0000259" key="1">
    <source>
        <dbReference type="Pfam" id="PF07398"/>
    </source>
</evidence>
<protein>
    <submittedName>
        <fullName evidence="3">Maleylpyruvate isomerase family mycothiol-dependent enzyme</fullName>
    </submittedName>
</protein>
<dbReference type="InterPro" id="IPR034660">
    <property type="entry name" value="DinB/YfiT-like"/>
</dbReference>
<dbReference type="EMBL" id="JAKGSG010000033">
    <property type="protein sequence ID" value="MCF4121559.1"/>
    <property type="molecule type" value="Genomic_DNA"/>
</dbReference>
<dbReference type="RefSeq" id="WP_236089358.1">
    <property type="nucleotide sequence ID" value="NZ_JAKGSG010000033.1"/>
</dbReference>
<dbReference type="NCBIfam" id="TIGR03083">
    <property type="entry name" value="maleylpyruvate isomerase family mycothiol-dependent enzyme"/>
    <property type="match status" value="1"/>
</dbReference>
<dbReference type="GO" id="GO:0046872">
    <property type="term" value="F:metal ion binding"/>
    <property type="evidence" value="ECO:0007669"/>
    <property type="project" value="InterPro"/>
</dbReference>